<dbReference type="Proteomes" id="UP000060778">
    <property type="component" value="Chromosome"/>
</dbReference>
<dbReference type="RefSeq" id="WP_157058730.1">
    <property type="nucleotide sequence ID" value="NZ_CP006867.1"/>
</dbReference>
<keyword evidence="3" id="KW-1185">Reference proteome</keyword>
<evidence type="ECO:0000313" key="2">
    <source>
        <dbReference type="EMBL" id="ALU12318.1"/>
    </source>
</evidence>
<gene>
    <name evidence="2" type="ORF">EYM_02370</name>
</gene>
<proteinExistence type="predicted"/>
<name>A0A0U3EAH2_9CREN</name>
<keyword evidence="1" id="KW-1133">Transmembrane helix</keyword>
<dbReference type="STRING" id="940295.EYM_02370"/>
<dbReference type="AlphaFoldDB" id="A0A0U3EAH2"/>
<organism evidence="2 3">
    <name type="scientific">Ignicoccus islandicus DSM 13165</name>
    <dbReference type="NCBI Taxonomy" id="940295"/>
    <lineage>
        <taxon>Archaea</taxon>
        <taxon>Thermoproteota</taxon>
        <taxon>Thermoprotei</taxon>
        <taxon>Desulfurococcales</taxon>
        <taxon>Desulfurococcaceae</taxon>
        <taxon>Ignicoccus</taxon>
    </lineage>
</organism>
<keyword evidence="1" id="KW-0812">Transmembrane</keyword>
<evidence type="ECO:0000256" key="1">
    <source>
        <dbReference type="SAM" id="Phobius"/>
    </source>
</evidence>
<dbReference type="EMBL" id="CP006867">
    <property type="protein sequence ID" value="ALU12318.1"/>
    <property type="molecule type" value="Genomic_DNA"/>
</dbReference>
<sequence length="107" mass="12202">MTMSGKLIEGRKTVTQKVVSIMFIIIGIIFLYLTLACWMGGAIFACRTLVGLLGLGVSSLFIVYAISLYSYRLPPSPEELEREYRDELKKVSEMIEEELKKKFIKED</sequence>
<feature type="transmembrane region" description="Helical" evidence="1">
    <location>
        <begin position="50"/>
        <end position="71"/>
    </location>
</feature>
<feature type="transmembrane region" description="Helical" evidence="1">
    <location>
        <begin position="21"/>
        <end position="44"/>
    </location>
</feature>
<accession>A0A0U3EAH2</accession>
<dbReference type="KEGG" id="iis:EYM_02370"/>
<reference evidence="2 3" key="1">
    <citation type="submission" date="2013-11" db="EMBL/GenBank/DDBJ databases">
        <title>Comparative genomics of Ignicoccus.</title>
        <authorList>
            <person name="Podar M."/>
        </authorList>
    </citation>
    <scope>NUCLEOTIDE SEQUENCE [LARGE SCALE GENOMIC DNA]</scope>
    <source>
        <strain evidence="2 3">DSM 13165</strain>
    </source>
</reference>
<dbReference type="GeneID" id="30679874"/>
<keyword evidence="1" id="KW-0472">Membrane</keyword>
<evidence type="ECO:0000313" key="3">
    <source>
        <dbReference type="Proteomes" id="UP000060778"/>
    </source>
</evidence>
<protein>
    <submittedName>
        <fullName evidence="2">Uncharacterized protein</fullName>
    </submittedName>
</protein>